<feature type="region of interest" description="Disordered" evidence="8">
    <location>
        <begin position="1"/>
        <end position="20"/>
    </location>
</feature>
<organism evidence="12 13">
    <name type="scientific">Pycnococcus provasolii</name>
    <dbReference type="NCBI Taxonomy" id="41880"/>
    <lineage>
        <taxon>Eukaryota</taxon>
        <taxon>Viridiplantae</taxon>
        <taxon>Chlorophyta</taxon>
        <taxon>Pseudoscourfieldiophyceae</taxon>
        <taxon>Pseudoscourfieldiales</taxon>
        <taxon>Pycnococcaceae</taxon>
        <taxon>Pycnococcus</taxon>
    </lineage>
</organism>
<evidence type="ECO:0000256" key="5">
    <source>
        <dbReference type="ARBA" id="ARBA00022989"/>
    </source>
</evidence>
<dbReference type="PANTHER" id="PTHR24221:SF654">
    <property type="entry name" value="ATP-BINDING CASSETTE SUB-FAMILY B MEMBER 6"/>
    <property type="match status" value="1"/>
</dbReference>
<feature type="domain" description="ABC transporter" evidence="10">
    <location>
        <begin position="422"/>
        <end position="717"/>
    </location>
</feature>
<evidence type="ECO:0000256" key="1">
    <source>
        <dbReference type="ARBA" id="ARBA00004141"/>
    </source>
</evidence>
<evidence type="ECO:0000256" key="4">
    <source>
        <dbReference type="ARBA" id="ARBA00022840"/>
    </source>
</evidence>
<dbReference type="PROSITE" id="PS50893">
    <property type="entry name" value="ABC_TRANSPORTER_2"/>
    <property type="match status" value="1"/>
</dbReference>
<feature type="transmembrane region" description="Helical" evidence="9">
    <location>
        <begin position="319"/>
        <end position="341"/>
    </location>
</feature>
<dbReference type="InterPro" id="IPR003439">
    <property type="entry name" value="ABC_transporter-like_ATP-bd"/>
</dbReference>
<sequence length="732" mass="80591">MASSSSPPPSSSSWLPPSMWRPRDFRWFGLGKSRIYLSLPQDSDDVELASSGAAFSGSRAVPEDLESLPEYKRHARLLRAMLPYMWPKKGEGALKRNLVLAFLFLFTFKATGMMIPFAYKHAVDSLTSRKFPLKEIVAYATLQVAQSASREAKDNCFNLVTALTQRIISQRVLKKVCALSVRWHLMRKTGAVLKAMSRGSASLSDFVRFITQQLVPIIVETVVVCIIFLTLFRPEFSVVVVVVIVVYIAFTVKVTNWRNEHRRVQTKQDDAFQQKAMDVLLNFETIKVFHSEEFEAGAFRDALVQLQKSNILVQQSISVLNLGQNIIIVCGSFSLMLLAAHEVVEGRMTVGDYVLVLTFLQQLYGPLNYLGTYYRLIKQALVDVEALHKLLEENIEVNDADGAIELLGTSSTGKAGKATTAISFNKVTFGYDPRREAILNGISFDVPLGSKLAIVGPTGAGKSTMSRLVYRFYDVWEGSVSVCGLDVRDVTQLTLRRVLGIVPQDTVLFNETLHLNISYGRAGFDDGVEQARMHAKKGPNLRLIPTLQQLRERRGKKATGGGAGGSTAKEDDSKWIDERLAPRSVVEEAASVAKLTDFIAKLPDGYETVVGERGLRLSGGEKQRTSIARVVVKNPEICVYDEATSSLDTHTEREVVAAINSLASSGKYAASLSVAHRLSTVVDSDIILVLSGGVIAERGTHEELLEMDGTYAGMWQAQNSSNSSSANLSNES</sequence>
<dbReference type="GO" id="GO:0140359">
    <property type="term" value="F:ABC-type transporter activity"/>
    <property type="evidence" value="ECO:0007669"/>
    <property type="project" value="InterPro"/>
</dbReference>
<dbReference type="Pfam" id="PF00664">
    <property type="entry name" value="ABC_membrane"/>
    <property type="match status" value="1"/>
</dbReference>
<gene>
    <name evidence="12" type="ORF">PPROV_001000700</name>
</gene>
<keyword evidence="3" id="KW-0547">Nucleotide-binding</keyword>
<evidence type="ECO:0000259" key="11">
    <source>
        <dbReference type="PROSITE" id="PS50929"/>
    </source>
</evidence>
<dbReference type="SUPFAM" id="SSF90123">
    <property type="entry name" value="ABC transporter transmembrane region"/>
    <property type="match status" value="1"/>
</dbReference>
<dbReference type="InterPro" id="IPR011527">
    <property type="entry name" value="ABC1_TM_dom"/>
</dbReference>
<evidence type="ECO:0000256" key="9">
    <source>
        <dbReference type="SAM" id="Phobius"/>
    </source>
</evidence>
<dbReference type="InterPro" id="IPR036640">
    <property type="entry name" value="ABC1_TM_sf"/>
</dbReference>
<dbReference type="Pfam" id="PF00005">
    <property type="entry name" value="ABC_tran"/>
    <property type="match status" value="1"/>
</dbReference>
<dbReference type="Proteomes" id="UP000660262">
    <property type="component" value="Unassembled WGS sequence"/>
</dbReference>
<evidence type="ECO:0000313" key="13">
    <source>
        <dbReference type="Proteomes" id="UP000660262"/>
    </source>
</evidence>
<feature type="transmembrane region" description="Helical" evidence="9">
    <location>
        <begin position="214"/>
        <end position="232"/>
    </location>
</feature>
<keyword evidence="5 9" id="KW-1133">Transmembrane helix</keyword>
<dbReference type="AlphaFoldDB" id="A0A830I2J1"/>
<name>A0A830I2J1_9CHLO</name>
<dbReference type="GO" id="GO:0005524">
    <property type="term" value="F:ATP binding"/>
    <property type="evidence" value="ECO:0007669"/>
    <property type="project" value="UniProtKB-KW"/>
</dbReference>
<keyword evidence="4 12" id="KW-0067">ATP-binding</keyword>
<feature type="domain" description="ABC transmembrane type-1" evidence="11">
    <location>
        <begin position="99"/>
        <end position="379"/>
    </location>
</feature>
<evidence type="ECO:0000256" key="8">
    <source>
        <dbReference type="SAM" id="MobiDB-lite"/>
    </source>
</evidence>
<dbReference type="EMBL" id="BNJQ01000033">
    <property type="protein sequence ID" value="GHP11279.1"/>
    <property type="molecule type" value="Genomic_DNA"/>
</dbReference>
<feature type="transmembrane region" description="Helical" evidence="9">
    <location>
        <begin position="238"/>
        <end position="257"/>
    </location>
</feature>
<proteinExistence type="inferred from homology"/>
<dbReference type="Gene3D" id="1.20.1560.10">
    <property type="entry name" value="ABC transporter type 1, transmembrane domain"/>
    <property type="match status" value="1"/>
</dbReference>
<comment type="subcellular location">
    <subcellularLocation>
        <location evidence="1">Membrane</location>
        <topology evidence="1">Multi-pass membrane protein</topology>
    </subcellularLocation>
</comment>
<reference evidence="12" key="1">
    <citation type="submission" date="2020-10" db="EMBL/GenBank/DDBJ databases">
        <title>Unveiling of a novel bifunctional photoreceptor, Dualchrome1, isolated from a cosmopolitan green alga.</title>
        <authorList>
            <person name="Suzuki S."/>
            <person name="Kawachi M."/>
        </authorList>
    </citation>
    <scope>NUCLEOTIDE SEQUENCE</scope>
    <source>
        <strain evidence="12">NIES 2893</strain>
    </source>
</reference>
<evidence type="ECO:0000256" key="7">
    <source>
        <dbReference type="ARBA" id="ARBA00024363"/>
    </source>
</evidence>
<dbReference type="Gene3D" id="3.40.50.300">
    <property type="entry name" value="P-loop containing nucleotide triphosphate hydrolases"/>
    <property type="match status" value="1"/>
</dbReference>
<keyword evidence="13" id="KW-1185">Reference proteome</keyword>
<dbReference type="GO" id="GO:0016020">
    <property type="term" value="C:membrane"/>
    <property type="evidence" value="ECO:0007669"/>
    <property type="project" value="UniProtKB-SubCell"/>
</dbReference>
<dbReference type="InterPro" id="IPR039421">
    <property type="entry name" value="Type_1_exporter"/>
</dbReference>
<accession>A0A830I2J1</accession>
<feature type="compositionally biased region" description="Pro residues" evidence="8">
    <location>
        <begin position="1"/>
        <end position="10"/>
    </location>
</feature>
<comment type="similarity">
    <text evidence="7">Belongs to the ABC transporter superfamily. ABCB family. Heavy Metal importer (TC 3.A.1.210) subfamily.</text>
</comment>
<dbReference type="SUPFAM" id="SSF52540">
    <property type="entry name" value="P-loop containing nucleoside triphosphate hydrolases"/>
    <property type="match status" value="1"/>
</dbReference>
<evidence type="ECO:0000256" key="6">
    <source>
        <dbReference type="ARBA" id="ARBA00023136"/>
    </source>
</evidence>
<keyword evidence="6 9" id="KW-0472">Membrane</keyword>
<protein>
    <submittedName>
        <fullName evidence="12">ATP-binding cassette sub-B member 6, mitochondrial</fullName>
    </submittedName>
</protein>
<dbReference type="PROSITE" id="PS50929">
    <property type="entry name" value="ABC_TM1F"/>
    <property type="match status" value="1"/>
</dbReference>
<keyword evidence="2 9" id="KW-0812">Transmembrane</keyword>
<evidence type="ECO:0000256" key="3">
    <source>
        <dbReference type="ARBA" id="ARBA00022741"/>
    </source>
</evidence>
<dbReference type="InterPro" id="IPR027417">
    <property type="entry name" value="P-loop_NTPase"/>
</dbReference>
<dbReference type="OrthoDB" id="6500128at2759"/>
<evidence type="ECO:0000259" key="10">
    <source>
        <dbReference type="PROSITE" id="PS50893"/>
    </source>
</evidence>
<dbReference type="InterPro" id="IPR003593">
    <property type="entry name" value="AAA+_ATPase"/>
</dbReference>
<dbReference type="CDD" id="cd18582">
    <property type="entry name" value="ABC_6TM_ATM1_ABCB7"/>
    <property type="match status" value="1"/>
</dbReference>
<dbReference type="SMART" id="SM00382">
    <property type="entry name" value="AAA"/>
    <property type="match status" value="1"/>
</dbReference>
<comment type="caution">
    <text evidence="12">The sequence shown here is derived from an EMBL/GenBank/DDBJ whole genome shotgun (WGS) entry which is preliminary data.</text>
</comment>
<dbReference type="GO" id="GO:0016887">
    <property type="term" value="F:ATP hydrolysis activity"/>
    <property type="evidence" value="ECO:0007669"/>
    <property type="project" value="InterPro"/>
</dbReference>
<evidence type="ECO:0000256" key="2">
    <source>
        <dbReference type="ARBA" id="ARBA00022692"/>
    </source>
</evidence>
<dbReference type="PANTHER" id="PTHR24221">
    <property type="entry name" value="ATP-BINDING CASSETTE SUB-FAMILY B"/>
    <property type="match status" value="1"/>
</dbReference>
<evidence type="ECO:0000313" key="12">
    <source>
        <dbReference type="EMBL" id="GHP11279.1"/>
    </source>
</evidence>
<feature type="transmembrane region" description="Helical" evidence="9">
    <location>
        <begin position="98"/>
        <end position="119"/>
    </location>
</feature>